<evidence type="ECO:0000256" key="3">
    <source>
        <dbReference type="ARBA" id="ARBA00022824"/>
    </source>
</evidence>
<dbReference type="AlphaFoldDB" id="A0A0D0AE33"/>
<dbReference type="InterPro" id="IPR013244">
    <property type="entry name" value="Sec39_domain"/>
</dbReference>
<feature type="domain" description="Sec39" evidence="6">
    <location>
        <begin position="180"/>
        <end position="876"/>
    </location>
</feature>
<organism evidence="7 8">
    <name type="scientific">Pisolithus microcarpus 441</name>
    <dbReference type="NCBI Taxonomy" id="765257"/>
    <lineage>
        <taxon>Eukaryota</taxon>
        <taxon>Fungi</taxon>
        <taxon>Dikarya</taxon>
        <taxon>Basidiomycota</taxon>
        <taxon>Agaricomycotina</taxon>
        <taxon>Agaricomycetes</taxon>
        <taxon>Agaricomycetidae</taxon>
        <taxon>Boletales</taxon>
        <taxon>Sclerodermatineae</taxon>
        <taxon>Pisolithaceae</taxon>
        <taxon>Pisolithus</taxon>
    </lineage>
</organism>
<evidence type="ECO:0000256" key="1">
    <source>
        <dbReference type="ARBA" id="ARBA00004240"/>
    </source>
</evidence>
<sequence length="988" mass="109477">MSAHQPHVRWQNVGDDELTVHLVRDILNVIDDDLWVAAACTDRLVNDLDVQRELLELGLSRTSLAVDRARTSLVQGSESGPLCTKRTLNAYFRQVPADAQLCQLRTIFLDRLDRLSSFVEIHKVVQLQWEKSDDIDSEWEDDPWDYDPEETSSSSKPDLLPAADSRIPLSKFLVMDLVDIACFFASLELYSAVHILMTHHSSVLWPFRFVVLSSIPAHAPPSKYSELLPAYDISQGAESMPLSQSWRSESDWVESHDVRAALTDLQALPHIGLDAHAMLSPVGGLLDPVGLAAWYAQRAEDVVASTGMLDIALATVQHGISSGVPDLDQLEEDLGLLARLVYDAPQPSDSSDAEDWTLDRWKSLEPAQVLQAYLAHSTQESVAGDMTRLVMPYLFVLESRAERAGQSDPDLAVNLLYDYVLRAPLPVAAAIFEASKPTLPLPQRIIRNDEDLARLALSCLYGSDSLSEWSTMSSIFECLPAWDIQPGTEDEADEADATIASLGAFVTPSTTISRCSAADLLLFFKPLPLVSLSRALNILDVHLMCGEILSRWSVPVPLRWFPQSASDVVEQRARANRMARRTGSSLGEMKSKDDWEWLLEDMHKLRATSKAGIRGAFGLMSEVDISSIFLSGLLSSSLFDIAREFLHKKPSKLSLPAPVVEDTCLSVSREFYDNASSANFKVGDMRLAYDCLAVWRPSERLSRERDFIEATSRISSYNVYSRPGVKLSPIEMRLTTDRLSLISRILSGTVDAYKHTQVILDLLYKLGYKGDAVAEVKTLAMLSDTALQAEDFTRAYETSQRMVETVLQLRAGTPAGPEDPAFRKACEVCWVACYQLGRHPEFKDVDKKLVVLGRALEFCPEDKLSDILTSWRRLQRDDLESRRESISNRSTTYQRRPAANRKSAPSLQAKLTDLRLPMAPLINADAAALAGRAFNRVASTLPFTVGGRGRSNAPEDSSGLGLNGEDVSAHASRVLQRGIGWLLGADES</sequence>
<dbReference type="GO" id="GO:0070939">
    <property type="term" value="C:Dsl1/NZR complex"/>
    <property type="evidence" value="ECO:0007669"/>
    <property type="project" value="TreeGrafter"/>
</dbReference>
<keyword evidence="2" id="KW-0813">Transport</keyword>
<dbReference type="OrthoDB" id="27490at2759"/>
<evidence type="ECO:0000313" key="8">
    <source>
        <dbReference type="Proteomes" id="UP000054018"/>
    </source>
</evidence>
<comment type="subcellular location">
    <subcellularLocation>
        <location evidence="1">Endoplasmic reticulum</location>
    </subcellularLocation>
</comment>
<name>A0A0D0AE33_9AGAM</name>
<keyword evidence="4" id="KW-0653">Protein transport</keyword>
<evidence type="ECO:0000313" key="7">
    <source>
        <dbReference type="EMBL" id="KIK30368.1"/>
    </source>
</evidence>
<dbReference type="Proteomes" id="UP000054018">
    <property type="component" value="Unassembled WGS sequence"/>
</dbReference>
<feature type="compositionally biased region" description="Acidic residues" evidence="5">
    <location>
        <begin position="136"/>
        <end position="150"/>
    </location>
</feature>
<dbReference type="Pfam" id="PF08314">
    <property type="entry name" value="Sec39"/>
    <property type="match status" value="1"/>
</dbReference>
<dbReference type="PANTHER" id="PTHR15922:SF2">
    <property type="entry name" value="NBAS SUBUNIT OF NRZ TETHERING COMPLEX"/>
    <property type="match status" value="1"/>
</dbReference>
<evidence type="ECO:0000259" key="6">
    <source>
        <dbReference type="Pfam" id="PF08314"/>
    </source>
</evidence>
<dbReference type="GO" id="GO:0015031">
    <property type="term" value="P:protein transport"/>
    <property type="evidence" value="ECO:0007669"/>
    <property type="project" value="UniProtKB-KW"/>
</dbReference>
<dbReference type="HOGENOM" id="CLU_004262_0_0_1"/>
<reference evidence="8" key="2">
    <citation type="submission" date="2015-01" db="EMBL/GenBank/DDBJ databases">
        <title>Evolutionary Origins and Diversification of the Mycorrhizal Mutualists.</title>
        <authorList>
            <consortium name="DOE Joint Genome Institute"/>
            <consortium name="Mycorrhizal Genomics Consortium"/>
            <person name="Kohler A."/>
            <person name="Kuo A."/>
            <person name="Nagy L.G."/>
            <person name="Floudas D."/>
            <person name="Copeland A."/>
            <person name="Barry K.W."/>
            <person name="Cichocki N."/>
            <person name="Veneault-Fourrey C."/>
            <person name="LaButti K."/>
            <person name="Lindquist E.A."/>
            <person name="Lipzen A."/>
            <person name="Lundell T."/>
            <person name="Morin E."/>
            <person name="Murat C."/>
            <person name="Riley R."/>
            <person name="Ohm R."/>
            <person name="Sun H."/>
            <person name="Tunlid A."/>
            <person name="Henrissat B."/>
            <person name="Grigoriev I.V."/>
            <person name="Hibbett D.S."/>
            <person name="Martin F."/>
        </authorList>
    </citation>
    <scope>NUCLEOTIDE SEQUENCE [LARGE SCALE GENOMIC DNA]</scope>
    <source>
        <strain evidence="8">441</strain>
    </source>
</reference>
<feature type="region of interest" description="Disordered" evidence="5">
    <location>
        <begin position="879"/>
        <end position="906"/>
    </location>
</feature>
<dbReference type="GO" id="GO:0006890">
    <property type="term" value="P:retrograde vesicle-mediated transport, Golgi to endoplasmic reticulum"/>
    <property type="evidence" value="ECO:0007669"/>
    <property type="project" value="InterPro"/>
</dbReference>
<dbReference type="EMBL" id="KN833687">
    <property type="protein sequence ID" value="KIK30368.1"/>
    <property type="molecule type" value="Genomic_DNA"/>
</dbReference>
<reference evidence="7 8" key="1">
    <citation type="submission" date="2014-04" db="EMBL/GenBank/DDBJ databases">
        <authorList>
            <consortium name="DOE Joint Genome Institute"/>
            <person name="Kuo A."/>
            <person name="Kohler A."/>
            <person name="Costa M.D."/>
            <person name="Nagy L.G."/>
            <person name="Floudas D."/>
            <person name="Copeland A."/>
            <person name="Barry K.W."/>
            <person name="Cichocki N."/>
            <person name="Veneault-Fourrey C."/>
            <person name="LaButti K."/>
            <person name="Lindquist E.A."/>
            <person name="Lipzen A."/>
            <person name="Lundell T."/>
            <person name="Morin E."/>
            <person name="Murat C."/>
            <person name="Sun H."/>
            <person name="Tunlid A."/>
            <person name="Henrissat B."/>
            <person name="Grigoriev I.V."/>
            <person name="Hibbett D.S."/>
            <person name="Martin F."/>
            <person name="Nordberg H.P."/>
            <person name="Cantor M.N."/>
            <person name="Hua S.X."/>
        </authorList>
    </citation>
    <scope>NUCLEOTIDE SEQUENCE [LARGE SCALE GENOMIC DNA]</scope>
    <source>
        <strain evidence="7 8">441</strain>
    </source>
</reference>
<keyword evidence="8" id="KW-1185">Reference proteome</keyword>
<evidence type="ECO:0000256" key="4">
    <source>
        <dbReference type="ARBA" id="ARBA00022927"/>
    </source>
</evidence>
<accession>A0A0D0AE33</accession>
<keyword evidence="3" id="KW-0256">Endoplasmic reticulum</keyword>
<evidence type="ECO:0000256" key="2">
    <source>
        <dbReference type="ARBA" id="ARBA00022448"/>
    </source>
</evidence>
<feature type="region of interest" description="Disordered" evidence="5">
    <location>
        <begin position="136"/>
        <end position="159"/>
    </location>
</feature>
<gene>
    <name evidence="7" type="ORF">PISMIDRAFT_87654</name>
</gene>
<feature type="region of interest" description="Disordered" evidence="5">
    <location>
        <begin position="945"/>
        <end position="964"/>
    </location>
</feature>
<protein>
    <recommendedName>
        <fullName evidence="6">Sec39 domain-containing protein</fullName>
    </recommendedName>
</protein>
<dbReference type="PANTHER" id="PTHR15922">
    <property type="entry name" value="NEUROBLASTOMA-AMPLIFIED SEQUENCE"/>
    <property type="match status" value="1"/>
</dbReference>
<proteinExistence type="predicted"/>
<evidence type="ECO:0000256" key="5">
    <source>
        <dbReference type="SAM" id="MobiDB-lite"/>
    </source>
</evidence>
<dbReference type="STRING" id="765257.A0A0D0AE33"/>
<dbReference type="GO" id="GO:0000149">
    <property type="term" value="F:SNARE binding"/>
    <property type="evidence" value="ECO:0007669"/>
    <property type="project" value="TreeGrafter"/>
</dbReference>